<dbReference type="InterPro" id="IPR000629">
    <property type="entry name" value="RNA-helicase_DEAD-box_CS"/>
</dbReference>
<keyword evidence="2 9" id="KW-0378">Hydrolase</keyword>
<evidence type="ECO:0000256" key="3">
    <source>
        <dbReference type="ARBA" id="ARBA00022806"/>
    </source>
</evidence>
<comment type="similarity">
    <text evidence="6">Belongs to the DEAD box helicase family. DDX55/SPB4 subfamily.</text>
</comment>
<organism evidence="14 15">
    <name type="scientific">Stichopus japonicus</name>
    <name type="common">Sea cucumber</name>
    <dbReference type="NCBI Taxonomy" id="307972"/>
    <lineage>
        <taxon>Eukaryota</taxon>
        <taxon>Metazoa</taxon>
        <taxon>Echinodermata</taxon>
        <taxon>Eleutherozoa</taxon>
        <taxon>Echinozoa</taxon>
        <taxon>Holothuroidea</taxon>
        <taxon>Aspidochirotacea</taxon>
        <taxon>Aspidochirotida</taxon>
        <taxon>Stichopodidae</taxon>
        <taxon>Apostichopus</taxon>
    </lineage>
</organism>
<evidence type="ECO:0000256" key="7">
    <source>
        <dbReference type="ARBA" id="ARBA00047984"/>
    </source>
</evidence>
<evidence type="ECO:0000256" key="6">
    <source>
        <dbReference type="ARBA" id="ARBA00038002"/>
    </source>
</evidence>
<dbReference type="FunFam" id="3.40.50.300:FF:000877">
    <property type="entry name" value="RNA helicase"/>
    <property type="match status" value="1"/>
</dbReference>
<feature type="short sequence motif" description="Q motif" evidence="8">
    <location>
        <begin position="5"/>
        <end position="33"/>
    </location>
</feature>
<dbReference type="Pfam" id="PF13959">
    <property type="entry name" value="CTE_SPB4"/>
    <property type="match status" value="1"/>
</dbReference>
<dbReference type="SMART" id="SM01178">
    <property type="entry name" value="DUF4217"/>
    <property type="match status" value="1"/>
</dbReference>
<evidence type="ECO:0000256" key="2">
    <source>
        <dbReference type="ARBA" id="ARBA00022801"/>
    </source>
</evidence>
<feature type="domain" description="Helicase ATP-binding" evidence="11">
    <location>
        <begin position="36"/>
        <end position="218"/>
    </location>
</feature>
<evidence type="ECO:0000256" key="10">
    <source>
        <dbReference type="RuleBase" id="RU365068"/>
    </source>
</evidence>
<dbReference type="InterPro" id="IPR027417">
    <property type="entry name" value="P-loop_NTPase"/>
</dbReference>
<dbReference type="Gene3D" id="3.40.50.300">
    <property type="entry name" value="P-loop containing nucleotide triphosphate hydrolases"/>
    <property type="match status" value="2"/>
</dbReference>
<dbReference type="SUPFAM" id="SSF52540">
    <property type="entry name" value="P-loop containing nucleoside triphosphate hydrolases"/>
    <property type="match status" value="1"/>
</dbReference>
<dbReference type="Proteomes" id="UP000230750">
    <property type="component" value="Unassembled WGS sequence"/>
</dbReference>
<dbReference type="PROSITE" id="PS51195">
    <property type="entry name" value="Q_MOTIF"/>
    <property type="match status" value="1"/>
</dbReference>
<dbReference type="Pfam" id="PF00271">
    <property type="entry name" value="Helicase_C"/>
    <property type="match status" value="1"/>
</dbReference>
<gene>
    <name evidence="14" type="ORF">BSL78_12253</name>
</gene>
<dbReference type="CDD" id="cd18787">
    <property type="entry name" value="SF2_C_DEAD"/>
    <property type="match status" value="1"/>
</dbReference>
<feature type="domain" description="DEAD-box RNA helicase Q" evidence="13">
    <location>
        <begin position="5"/>
        <end position="33"/>
    </location>
</feature>
<evidence type="ECO:0000256" key="5">
    <source>
        <dbReference type="ARBA" id="ARBA00022884"/>
    </source>
</evidence>
<dbReference type="Pfam" id="PF00270">
    <property type="entry name" value="DEAD"/>
    <property type="match status" value="1"/>
</dbReference>
<accession>A0A2G8KSB7</accession>
<dbReference type="PROSITE" id="PS51192">
    <property type="entry name" value="HELICASE_ATP_BIND_1"/>
    <property type="match status" value="1"/>
</dbReference>
<comment type="caution">
    <text evidence="14">The sequence shown here is derived from an EMBL/GenBank/DDBJ whole genome shotgun (WGS) entry which is preliminary data.</text>
</comment>
<dbReference type="EC" id="3.6.4.13" evidence="10"/>
<dbReference type="PROSITE" id="PS51194">
    <property type="entry name" value="HELICASE_CTER"/>
    <property type="match status" value="1"/>
</dbReference>
<keyword evidence="1 9" id="KW-0547">Nucleotide-binding</keyword>
<dbReference type="EMBL" id="MRZV01000401">
    <property type="protein sequence ID" value="PIK50872.1"/>
    <property type="molecule type" value="Genomic_DNA"/>
</dbReference>
<name>A0A2G8KSB7_STIJA</name>
<dbReference type="SMART" id="SM00490">
    <property type="entry name" value="HELICc"/>
    <property type="match status" value="1"/>
</dbReference>
<evidence type="ECO:0000256" key="8">
    <source>
        <dbReference type="PROSITE-ProRule" id="PRU00552"/>
    </source>
</evidence>
<dbReference type="PROSITE" id="PS00039">
    <property type="entry name" value="DEAD_ATP_HELICASE"/>
    <property type="match status" value="1"/>
</dbReference>
<dbReference type="AlphaFoldDB" id="A0A2G8KSB7"/>
<dbReference type="GO" id="GO:0003724">
    <property type="term" value="F:RNA helicase activity"/>
    <property type="evidence" value="ECO:0007669"/>
    <property type="project" value="UniProtKB-EC"/>
</dbReference>
<evidence type="ECO:0000259" key="12">
    <source>
        <dbReference type="PROSITE" id="PS51194"/>
    </source>
</evidence>
<dbReference type="OrthoDB" id="7396459at2759"/>
<evidence type="ECO:0000259" key="11">
    <source>
        <dbReference type="PROSITE" id="PS51192"/>
    </source>
</evidence>
<evidence type="ECO:0000256" key="9">
    <source>
        <dbReference type="RuleBase" id="RU000492"/>
    </source>
</evidence>
<dbReference type="InterPro" id="IPR011545">
    <property type="entry name" value="DEAD/DEAH_box_helicase_dom"/>
</dbReference>
<dbReference type="InterPro" id="IPR014014">
    <property type="entry name" value="RNA_helicase_DEAD_Q_motif"/>
</dbReference>
<dbReference type="GO" id="GO:0003723">
    <property type="term" value="F:RNA binding"/>
    <property type="evidence" value="ECO:0007669"/>
    <property type="project" value="UniProtKB-UniRule"/>
</dbReference>
<dbReference type="SMART" id="SM00487">
    <property type="entry name" value="DEXDc"/>
    <property type="match status" value="1"/>
</dbReference>
<proteinExistence type="inferred from homology"/>
<sequence>MEGSWLTLKTPLCEPILQTLEGLGFKEMTPVQAATIPLFMRNKDVAVEAITGSGKTLAFLIPILEILRKREEEWKKIEVGALIITPTRELAIQIFGVLSSFLKNLPQFSKALLIGGDNPMKDIEILQSGANIIIATPGRMADLMTRTIPNLSLAGMLRALEVLVLDEADRLLEMGFETSINTILGYLPKQRRTGLFSATQTEEVRALIRAGLRNPVRVAVKEKRTASEDIQKTPSTLKNYYHICESEDKLNFLVSFLRKYKDLKTMVFFSTCACVDYFSRALEEMVKHTTIKCIHGKMKKRRSKIFAEFAQMERGIIVCTDVMARGIDLPEIDWVVQYDPPSNASAFVHRCGRTARIGNSGNALILLRPKEESYIKFLEINQKAPMQLYTEASELTKVQVLHRLKKVSLKDRAVMDKGTRAFVSFMQYYAKHECSLIFKPKDLDLGKLAQGFALLRLPKMPELKGKHIPNFEPLKVDFDSITYKDKIREKARKERLAKYLAGMWTDEKGYKRNTESWSRAKEKMEKRRNRKKRRELALALKRKHTFDDEDLDELARDVSLLKKLKRGKVSKEDYEKDIGLEKEEETAD</sequence>
<dbReference type="GO" id="GO:0016887">
    <property type="term" value="F:ATP hydrolysis activity"/>
    <property type="evidence" value="ECO:0007669"/>
    <property type="project" value="RHEA"/>
</dbReference>
<evidence type="ECO:0000313" key="14">
    <source>
        <dbReference type="EMBL" id="PIK50872.1"/>
    </source>
</evidence>
<keyword evidence="15" id="KW-1185">Reference proteome</keyword>
<evidence type="ECO:0000256" key="4">
    <source>
        <dbReference type="ARBA" id="ARBA00022840"/>
    </source>
</evidence>
<protein>
    <recommendedName>
        <fullName evidence="10">ATP-dependent RNA helicase</fullName>
        <ecNumber evidence="10">3.6.4.13</ecNumber>
    </recommendedName>
</protein>
<dbReference type="PANTHER" id="PTHR24031">
    <property type="entry name" value="RNA HELICASE"/>
    <property type="match status" value="1"/>
</dbReference>
<reference evidence="14 15" key="1">
    <citation type="journal article" date="2017" name="PLoS Biol.">
        <title>The sea cucumber genome provides insights into morphological evolution and visceral regeneration.</title>
        <authorList>
            <person name="Zhang X."/>
            <person name="Sun L."/>
            <person name="Yuan J."/>
            <person name="Sun Y."/>
            <person name="Gao Y."/>
            <person name="Zhang L."/>
            <person name="Li S."/>
            <person name="Dai H."/>
            <person name="Hamel J.F."/>
            <person name="Liu C."/>
            <person name="Yu Y."/>
            <person name="Liu S."/>
            <person name="Lin W."/>
            <person name="Guo K."/>
            <person name="Jin S."/>
            <person name="Xu P."/>
            <person name="Storey K.B."/>
            <person name="Huan P."/>
            <person name="Zhang T."/>
            <person name="Zhou Y."/>
            <person name="Zhang J."/>
            <person name="Lin C."/>
            <person name="Li X."/>
            <person name="Xing L."/>
            <person name="Huo D."/>
            <person name="Sun M."/>
            <person name="Wang L."/>
            <person name="Mercier A."/>
            <person name="Li F."/>
            <person name="Yang H."/>
            <person name="Xiang J."/>
        </authorList>
    </citation>
    <scope>NUCLEOTIDE SEQUENCE [LARGE SCALE GENOMIC DNA]</scope>
    <source>
        <strain evidence="14">Shaxun</strain>
        <tissue evidence="14">Muscle</tissue>
    </source>
</reference>
<feature type="domain" description="Helicase C-terminal" evidence="12">
    <location>
        <begin position="236"/>
        <end position="396"/>
    </location>
</feature>
<dbReference type="STRING" id="307972.A0A2G8KSB7"/>
<evidence type="ECO:0000256" key="1">
    <source>
        <dbReference type="ARBA" id="ARBA00022741"/>
    </source>
</evidence>
<evidence type="ECO:0000313" key="15">
    <source>
        <dbReference type="Proteomes" id="UP000230750"/>
    </source>
</evidence>
<comment type="domain">
    <text evidence="10">The Q motif is unique to and characteristic of the DEAD box family of RNA helicases and controls ATP binding and hydrolysis.</text>
</comment>
<dbReference type="InterPro" id="IPR001650">
    <property type="entry name" value="Helicase_C-like"/>
</dbReference>
<keyword evidence="5 10" id="KW-0694">RNA-binding</keyword>
<dbReference type="InterPro" id="IPR025313">
    <property type="entry name" value="SPB4-like_CTE"/>
</dbReference>
<comment type="catalytic activity">
    <reaction evidence="7 10">
        <text>ATP + H2O = ADP + phosphate + H(+)</text>
        <dbReference type="Rhea" id="RHEA:13065"/>
        <dbReference type="ChEBI" id="CHEBI:15377"/>
        <dbReference type="ChEBI" id="CHEBI:15378"/>
        <dbReference type="ChEBI" id="CHEBI:30616"/>
        <dbReference type="ChEBI" id="CHEBI:43474"/>
        <dbReference type="ChEBI" id="CHEBI:456216"/>
        <dbReference type="EC" id="3.6.4.13"/>
    </reaction>
</comment>
<keyword evidence="4 9" id="KW-0067">ATP-binding</keyword>
<dbReference type="InterPro" id="IPR014001">
    <property type="entry name" value="Helicase_ATP-bd"/>
</dbReference>
<keyword evidence="3 9" id="KW-0347">Helicase</keyword>
<evidence type="ECO:0000259" key="13">
    <source>
        <dbReference type="PROSITE" id="PS51195"/>
    </source>
</evidence>
<dbReference type="GO" id="GO:0005524">
    <property type="term" value="F:ATP binding"/>
    <property type="evidence" value="ECO:0007669"/>
    <property type="project" value="UniProtKB-UniRule"/>
</dbReference>
<dbReference type="CDD" id="cd17960">
    <property type="entry name" value="DEADc_DDX55"/>
    <property type="match status" value="1"/>
</dbReference>
<dbReference type="FunFam" id="3.40.50.300:FF:001022">
    <property type="entry name" value="RNA helicase"/>
    <property type="match status" value="1"/>
</dbReference>
<comment type="function">
    <text evidence="10">RNA helicase.</text>
</comment>